<protein>
    <recommendedName>
        <fullName evidence="1">Integrase core domain-containing protein</fullName>
    </recommendedName>
</protein>
<evidence type="ECO:0000313" key="3">
    <source>
        <dbReference type="Proteomes" id="UP001186944"/>
    </source>
</evidence>
<comment type="caution">
    <text evidence="2">The sequence shown here is derived from an EMBL/GenBank/DDBJ whole genome shotgun (WGS) entry which is preliminary data.</text>
</comment>
<name>A0AA88YC95_PINIB</name>
<keyword evidence="3" id="KW-1185">Reference proteome</keyword>
<dbReference type="Pfam" id="PF24764">
    <property type="entry name" value="rva_4"/>
    <property type="match status" value="1"/>
</dbReference>
<feature type="domain" description="Integrase core" evidence="1">
    <location>
        <begin position="79"/>
        <end position="259"/>
    </location>
</feature>
<reference evidence="2" key="1">
    <citation type="submission" date="2019-08" db="EMBL/GenBank/DDBJ databases">
        <title>The improved chromosome-level genome for the pearl oyster Pinctada fucata martensii using PacBio sequencing and Hi-C.</title>
        <authorList>
            <person name="Zheng Z."/>
        </authorList>
    </citation>
    <scope>NUCLEOTIDE SEQUENCE</scope>
    <source>
        <strain evidence="2">ZZ-2019</strain>
        <tissue evidence="2">Adductor muscle</tissue>
    </source>
</reference>
<dbReference type="PANTHER" id="PTHR46791">
    <property type="entry name" value="EXPRESSED PROTEIN"/>
    <property type="match status" value="1"/>
</dbReference>
<dbReference type="Proteomes" id="UP001186944">
    <property type="component" value="Unassembled WGS sequence"/>
</dbReference>
<dbReference type="PANTHER" id="PTHR46791:SF13">
    <property type="entry name" value="CLR5 DOMAIN-CONTAINING PROTEIN"/>
    <property type="match status" value="1"/>
</dbReference>
<sequence>MKSMGLYRRKNHDDLLDVATFLINQQGTSGVLHGYRWMHLKCVQAGFSVPRDTVYELMKVLDPDGMKSRLRRRLRRRRYASRGPNYVWHIDGYDKLKPFGIAINGCMDGFSRCMIWLEAASTNNDPKVIGNYFINAVKERGGCPKRVRGDLGTENVYVENMQKFLRRNHEDDLSGDRSYMSGRSTLNQRIEWFWGLLRKEMAQFYMDLFADLGQDGNDFFRGDMLDKYIIQFCFMNVIQANLDEVCDIWNTHRLQSNDNGVGGGKRPILLYSLPHLYGLNNHICQVEETEVDICAEETTPKPSCGDNTVSELCKILMEEYHMSEPTSATEAKELYMRLRQMIRSELGDI</sequence>
<proteinExistence type="predicted"/>
<dbReference type="EMBL" id="VSWD01000005">
    <property type="protein sequence ID" value="KAK3102013.1"/>
    <property type="molecule type" value="Genomic_DNA"/>
</dbReference>
<accession>A0AA88YC95</accession>
<dbReference type="AlphaFoldDB" id="A0AA88YC95"/>
<dbReference type="InterPro" id="IPR058913">
    <property type="entry name" value="Integrase_dom_put"/>
</dbReference>
<evidence type="ECO:0000313" key="2">
    <source>
        <dbReference type="EMBL" id="KAK3102013.1"/>
    </source>
</evidence>
<gene>
    <name evidence="2" type="ORF">FSP39_008114</name>
</gene>
<organism evidence="2 3">
    <name type="scientific">Pinctada imbricata</name>
    <name type="common">Atlantic pearl-oyster</name>
    <name type="synonym">Pinctada martensii</name>
    <dbReference type="NCBI Taxonomy" id="66713"/>
    <lineage>
        <taxon>Eukaryota</taxon>
        <taxon>Metazoa</taxon>
        <taxon>Spiralia</taxon>
        <taxon>Lophotrochozoa</taxon>
        <taxon>Mollusca</taxon>
        <taxon>Bivalvia</taxon>
        <taxon>Autobranchia</taxon>
        <taxon>Pteriomorphia</taxon>
        <taxon>Pterioida</taxon>
        <taxon>Pterioidea</taxon>
        <taxon>Pteriidae</taxon>
        <taxon>Pinctada</taxon>
    </lineage>
</organism>
<evidence type="ECO:0000259" key="1">
    <source>
        <dbReference type="Pfam" id="PF24764"/>
    </source>
</evidence>